<feature type="domain" description="Arrestin-like N-terminal" evidence="1">
    <location>
        <begin position="22"/>
        <end position="120"/>
    </location>
</feature>
<sequence>MPFFEKDKFQCEILLQEVNGSEAVYLGESVMGSVKVHAHEAANVRGIVLSYTVKEHFASIPMFRANGDTEPKKMVQGSRIRHKIQCLLLGSRNHPAIDVKAGEYSYPFVIPIPNTVPPSCPATILGAGNTCCNCCQCNCGPSHANIVSVEHVLSLEIIIPFSLLDKNDIFKEMRVLKPIHPSALMYSPMRSGIQKSNVFNCGGFLPQFCLRMCNCLLSAPDVPASYQLDVTNPLIVLTCPQPIGFTVRGTMRCRFVAQLVRRCRIQFPNSTYPYVTKSVLSHCECPPIGGASGISSGTLPTSHIANQAGITCPVSIYGAAVEVTYYVEIKPYFYTEPDGCCVDYLDVMKVTVPVEVVHCTLERAPIPSYLAQSTPASVAGRPGTSGGATTFVSNQMGQHYTPSGVEMGVVFSYEPPSGMESDFAPAGPILEPLGPPVWGTLVI</sequence>
<organism evidence="2 3">
    <name type="scientific">Bodo saltans</name>
    <name type="common">Flagellated protozoan</name>
    <dbReference type="NCBI Taxonomy" id="75058"/>
    <lineage>
        <taxon>Eukaryota</taxon>
        <taxon>Discoba</taxon>
        <taxon>Euglenozoa</taxon>
        <taxon>Kinetoplastea</taxon>
        <taxon>Metakinetoplastina</taxon>
        <taxon>Eubodonida</taxon>
        <taxon>Bodonidae</taxon>
        <taxon>Bodo</taxon>
    </lineage>
</organism>
<reference evidence="3" key="1">
    <citation type="submission" date="2015-09" db="EMBL/GenBank/DDBJ databases">
        <authorList>
            <consortium name="Pathogen Informatics"/>
        </authorList>
    </citation>
    <scope>NUCLEOTIDE SEQUENCE [LARGE SCALE GENOMIC DNA]</scope>
    <source>
        <strain evidence="3">Lake Konstanz</strain>
    </source>
</reference>
<dbReference type="Proteomes" id="UP000051952">
    <property type="component" value="Unassembled WGS sequence"/>
</dbReference>
<keyword evidence="3" id="KW-1185">Reference proteome</keyword>
<gene>
    <name evidence="2" type="ORF">BSAL_30145</name>
</gene>
<dbReference type="InterPro" id="IPR014756">
    <property type="entry name" value="Ig_E-set"/>
</dbReference>
<dbReference type="EMBL" id="CYKH01001890">
    <property type="protein sequence ID" value="CUG91089.1"/>
    <property type="molecule type" value="Genomic_DNA"/>
</dbReference>
<protein>
    <submittedName>
        <fullName evidence="2">Thioredoxin binding protein tBP-2 VDUP1, putative</fullName>
    </submittedName>
</protein>
<dbReference type="Pfam" id="PF00339">
    <property type="entry name" value="Arrestin_N"/>
    <property type="match status" value="1"/>
</dbReference>
<dbReference type="VEuPathDB" id="TriTrypDB:BSAL_30145"/>
<proteinExistence type="predicted"/>
<evidence type="ECO:0000313" key="3">
    <source>
        <dbReference type="Proteomes" id="UP000051952"/>
    </source>
</evidence>
<dbReference type="InterPro" id="IPR011021">
    <property type="entry name" value="Arrestin-like_N"/>
</dbReference>
<accession>A0A0S4JHW7</accession>
<dbReference type="AlphaFoldDB" id="A0A0S4JHW7"/>
<evidence type="ECO:0000259" key="1">
    <source>
        <dbReference type="Pfam" id="PF00339"/>
    </source>
</evidence>
<dbReference type="SUPFAM" id="SSF81296">
    <property type="entry name" value="E set domains"/>
    <property type="match status" value="1"/>
</dbReference>
<name>A0A0S4JHW7_BODSA</name>
<evidence type="ECO:0000313" key="2">
    <source>
        <dbReference type="EMBL" id="CUG91089.1"/>
    </source>
</evidence>
<dbReference type="InterPro" id="IPR014752">
    <property type="entry name" value="Arrestin-like_C"/>
</dbReference>
<dbReference type="Gene3D" id="2.60.40.640">
    <property type="match status" value="1"/>
</dbReference>